<dbReference type="InterPro" id="IPR003409">
    <property type="entry name" value="MORN"/>
</dbReference>
<evidence type="ECO:0000256" key="4">
    <source>
        <dbReference type="ARBA" id="ARBA00022833"/>
    </source>
</evidence>
<keyword evidence="2" id="KW-0677">Repeat</keyword>
<dbReference type="InterPro" id="IPR002893">
    <property type="entry name" value="Znf_MYND"/>
</dbReference>
<feature type="domain" description="MYND-type" evidence="9">
    <location>
        <begin position="1358"/>
        <end position="1398"/>
    </location>
</feature>
<proteinExistence type="predicted"/>
<dbReference type="Proteomes" id="UP000663854">
    <property type="component" value="Unassembled WGS sequence"/>
</dbReference>
<feature type="domain" description="F-box" evidence="8">
    <location>
        <begin position="6"/>
        <end position="53"/>
    </location>
</feature>
<accession>A0A813ZPW7</accession>
<dbReference type="InterPro" id="IPR001810">
    <property type="entry name" value="F-box_dom"/>
</dbReference>
<evidence type="ECO:0000256" key="1">
    <source>
        <dbReference type="ARBA" id="ARBA00022723"/>
    </source>
</evidence>
<feature type="repeat" description="ANK" evidence="5">
    <location>
        <begin position="1067"/>
        <end position="1102"/>
    </location>
</feature>
<evidence type="ECO:0000256" key="3">
    <source>
        <dbReference type="ARBA" id="ARBA00022771"/>
    </source>
</evidence>
<feature type="compositionally biased region" description="Basic and acidic residues" evidence="7">
    <location>
        <begin position="532"/>
        <end position="546"/>
    </location>
</feature>
<dbReference type="PROSITE" id="PS50865">
    <property type="entry name" value="ZF_MYND_2"/>
    <property type="match status" value="1"/>
</dbReference>
<evidence type="ECO:0000259" key="9">
    <source>
        <dbReference type="PROSITE" id="PS50865"/>
    </source>
</evidence>
<protein>
    <submittedName>
        <fullName evidence="10">Uncharacterized protein</fullName>
    </submittedName>
</protein>
<dbReference type="SUPFAM" id="SSF144232">
    <property type="entry name" value="HIT/MYND zinc finger-like"/>
    <property type="match status" value="1"/>
</dbReference>
<dbReference type="Gene3D" id="3.80.10.10">
    <property type="entry name" value="Ribonuclease Inhibitor"/>
    <property type="match status" value="4"/>
</dbReference>
<keyword evidence="4" id="KW-0862">Zinc</keyword>
<keyword evidence="5" id="KW-0040">ANK repeat</keyword>
<feature type="repeat" description="ANK" evidence="5">
    <location>
        <begin position="1165"/>
        <end position="1188"/>
    </location>
</feature>
<feature type="repeat" description="ANK" evidence="5">
    <location>
        <begin position="867"/>
        <end position="899"/>
    </location>
</feature>
<dbReference type="Gene3D" id="1.25.40.20">
    <property type="entry name" value="Ankyrin repeat-containing domain"/>
    <property type="match status" value="3"/>
</dbReference>
<dbReference type="PROSITE" id="PS01360">
    <property type="entry name" value="ZF_MYND_1"/>
    <property type="match status" value="1"/>
</dbReference>
<evidence type="ECO:0000313" key="12">
    <source>
        <dbReference type="Proteomes" id="UP000663854"/>
    </source>
</evidence>
<dbReference type="EMBL" id="CAJNOH010000141">
    <property type="protein sequence ID" value="CAF0901611.1"/>
    <property type="molecule type" value="Genomic_DNA"/>
</dbReference>
<dbReference type="SUPFAM" id="SSF52047">
    <property type="entry name" value="RNI-like"/>
    <property type="match status" value="2"/>
</dbReference>
<dbReference type="Proteomes" id="UP000663870">
    <property type="component" value="Unassembled WGS sequence"/>
</dbReference>
<dbReference type="PROSITE" id="PS50181">
    <property type="entry name" value="FBOX"/>
    <property type="match status" value="1"/>
</dbReference>
<name>A0A813ZPW7_9BILA</name>
<comment type="caution">
    <text evidence="10">The sequence shown here is derived from an EMBL/GenBank/DDBJ whole genome shotgun (WGS) entry which is preliminary data.</text>
</comment>
<dbReference type="InterPro" id="IPR001611">
    <property type="entry name" value="Leu-rich_rpt"/>
</dbReference>
<evidence type="ECO:0000256" key="7">
    <source>
        <dbReference type="SAM" id="MobiDB-lite"/>
    </source>
</evidence>
<dbReference type="PANTHER" id="PTHR15897">
    <property type="entry name" value="ANKYRIN REPEAT AND MYND DOMAIN PROTEIN 1"/>
    <property type="match status" value="1"/>
</dbReference>
<feature type="compositionally biased region" description="Low complexity" evidence="7">
    <location>
        <begin position="937"/>
        <end position="949"/>
    </location>
</feature>
<dbReference type="Gene3D" id="6.10.140.2220">
    <property type="match status" value="1"/>
</dbReference>
<evidence type="ECO:0000256" key="5">
    <source>
        <dbReference type="PROSITE-ProRule" id="PRU00023"/>
    </source>
</evidence>
<dbReference type="SUPFAM" id="SSF48403">
    <property type="entry name" value="Ankyrin repeat"/>
    <property type="match status" value="2"/>
</dbReference>
<feature type="region of interest" description="Disordered" evidence="7">
    <location>
        <begin position="532"/>
        <end position="584"/>
    </location>
</feature>
<keyword evidence="13" id="KW-1185">Reference proteome</keyword>
<evidence type="ECO:0000259" key="8">
    <source>
        <dbReference type="PROSITE" id="PS50181"/>
    </source>
</evidence>
<dbReference type="GO" id="GO:0008270">
    <property type="term" value="F:zinc ion binding"/>
    <property type="evidence" value="ECO:0007669"/>
    <property type="project" value="UniProtKB-KW"/>
</dbReference>
<evidence type="ECO:0000256" key="2">
    <source>
        <dbReference type="ARBA" id="ARBA00022737"/>
    </source>
</evidence>
<dbReference type="InterPro" id="IPR032675">
    <property type="entry name" value="LRR_dom_sf"/>
</dbReference>
<dbReference type="Pfam" id="PF12796">
    <property type="entry name" value="Ank_2"/>
    <property type="match status" value="3"/>
</dbReference>
<dbReference type="Pfam" id="PF01753">
    <property type="entry name" value="zf-MYND"/>
    <property type="match status" value="1"/>
</dbReference>
<organism evidence="10 12">
    <name type="scientific">Rotaria sordida</name>
    <dbReference type="NCBI Taxonomy" id="392033"/>
    <lineage>
        <taxon>Eukaryota</taxon>
        <taxon>Metazoa</taxon>
        <taxon>Spiralia</taxon>
        <taxon>Gnathifera</taxon>
        <taxon>Rotifera</taxon>
        <taxon>Eurotatoria</taxon>
        <taxon>Bdelloidea</taxon>
        <taxon>Philodinida</taxon>
        <taxon>Philodinidae</taxon>
        <taxon>Rotaria</taxon>
    </lineage>
</organism>
<dbReference type="Pfam" id="PF13516">
    <property type="entry name" value="LRR_6"/>
    <property type="match status" value="11"/>
</dbReference>
<feature type="region of interest" description="Disordered" evidence="7">
    <location>
        <begin position="935"/>
        <end position="960"/>
    </location>
</feature>
<dbReference type="InterPro" id="IPR036770">
    <property type="entry name" value="Ankyrin_rpt-contain_sf"/>
</dbReference>
<keyword evidence="3 6" id="KW-0863">Zinc-finger</keyword>
<dbReference type="SMART" id="SM00698">
    <property type="entry name" value="MORN"/>
    <property type="match status" value="2"/>
</dbReference>
<dbReference type="Pfam" id="PF02493">
    <property type="entry name" value="MORN"/>
    <property type="match status" value="2"/>
</dbReference>
<dbReference type="PROSITE" id="PS50088">
    <property type="entry name" value="ANK_REPEAT"/>
    <property type="match status" value="4"/>
</dbReference>
<keyword evidence="1" id="KW-0479">Metal-binding</keyword>
<dbReference type="SMART" id="SM00368">
    <property type="entry name" value="LRR_RI"/>
    <property type="match status" value="14"/>
</dbReference>
<dbReference type="SMART" id="SM00248">
    <property type="entry name" value="ANK"/>
    <property type="match status" value="5"/>
</dbReference>
<dbReference type="PANTHER" id="PTHR15897:SF2">
    <property type="entry name" value="ANKYRIN REPEAT AND MYND DOMAIN-CONTAINING PROTEIN 1"/>
    <property type="match status" value="1"/>
</dbReference>
<evidence type="ECO:0000313" key="10">
    <source>
        <dbReference type="EMBL" id="CAF0901611.1"/>
    </source>
</evidence>
<evidence type="ECO:0000256" key="6">
    <source>
        <dbReference type="PROSITE-ProRule" id="PRU00134"/>
    </source>
</evidence>
<dbReference type="InterPro" id="IPR002110">
    <property type="entry name" value="Ankyrin_rpt"/>
</dbReference>
<dbReference type="PROSITE" id="PS50297">
    <property type="entry name" value="ANK_REP_REGION"/>
    <property type="match status" value="4"/>
</dbReference>
<evidence type="ECO:0000313" key="11">
    <source>
        <dbReference type="EMBL" id="CAF0924220.1"/>
    </source>
</evidence>
<dbReference type="InterPro" id="IPR053064">
    <property type="entry name" value="Ankyrin-MYND_domain-protein"/>
</dbReference>
<evidence type="ECO:0000313" key="13">
    <source>
        <dbReference type="Proteomes" id="UP000663870"/>
    </source>
</evidence>
<dbReference type="Gene3D" id="2.20.110.10">
    <property type="entry name" value="Histone H3 K4-specific methyltransferase SET7/9 N-terminal domain"/>
    <property type="match status" value="1"/>
</dbReference>
<feature type="compositionally biased region" description="Low complexity" evidence="7">
    <location>
        <begin position="565"/>
        <end position="580"/>
    </location>
</feature>
<feature type="compositionally biased region" description="Polar residues" evidence="7">
    <location>
        <begin position="950"/>
        <end position="960"/>
    </location>
</feature>
<reference evidence="10" key="1">
    <citation type="submission" date="2021-02" db="EMBL/GenBank/DDBJ databases">
        <authorList>
            <person name="Nowell W R."/>
        </authorList>
    </citation>
    <scope>NUCLEOTIDE SEQUENCE</scope>
</reference>
<feature type="repeat" description="ANK" evidence="5">
    <location>
        <begin position="1129"/>
        <end position="1165"/>
    </location>
</feature>
<dbReference type="EMBL" id="CAJNOL010000195">
    <property type="protein sequence ID" value="CAF0924220.1"/>
    <property type="molecule type" value="Genomic_DNA"/>
</dbReference>
<dbReference type="PRINTS" id="PR01415">
    <property type="entry name" value="ANKYRIN"/>
</dbReference>
<dbReference type="SUPFAM" id="SSF82185">
    <property type="entry name" value="Histone H3 K4-specific methyltransferase SET7/9 N-terminal domain"/>
    <property type="match status" value="1"/>
</dbReference>
<sequence length="1529" mass="171385">MCDKISASILTLPIELVYRILDNLNDLTILCSVRNVCTRLNAITDTYHRYQTLTTLEFRWHQLQEQEIQHLANVLIGNTTITTLNLYNTPIGDQGMQYLANALADNRAITTLNLYDARIGDQGMQYLADALANNRTLTMIDLSNNKIQDQGAHYLANALTENTTLTTLSLYNDQIGDQEGQHFANTLRNNTILTTLILSNNRIEDLGAQHIATALISNKTLITLSLQGNLIGNRGAHHLGNALTNNKTLITLNLQDNLIAAEGAQHLTNALINNTTLTTLQLRGNGVGVKGTQHLANALTNNMALTTLNLRGNGIEVEGVQYLAVALTNNTTLTTLNLGYNGIRDSGAQYLANSLSSNTILTTLDLGHNRIRDSGAQDLANSLSSNTTLTTLALTHNRIGDEGAQHIANALKNNTTLTTLDLSRNEIQDQGVEHIANALTSNMTLITLSVATNRIGEQGQRRAIEILNGNKVNKATNSPRQSIQEYRFQQRLAKIRQKMVIATAMPTNSRTREQMTETIENDTIQNISSEIKENDSDKATDNHIRDNNNNQNGISTISIDAVRDSTSTTSSTRQQTPSSTTKDEYKYTGDIYEDKKHGKGILTWSDGQIYTGAFFADRRHGFGISHNPNISEFKGLYCHDERFGPGILIYESLQCADVGLWLNEDLIRLLYSHPKLTIDIHITDKKSLNSSSLIIPSWYSPHELLSTIYNHDYLLKKKSPTLFCNNIQDENSLLTRYIIEHVDRVQETMQDKREQLNAYLSSIYEKNDEQILKNKILKERTPDILPPNETHEQQQLYYYVNKFWPFKQRASFPIEDIFSNTRSSFPNPGPLENASLNLFELSFNGQEKDVRNLLMQRLAYVDVCDSHGLTALHFATYNVHINVVNVLLDFGANVNQLSDDGLTPLALAFLLYYGNDPQQTINTALEHRDPVILNPRTSNSTETNTMTSSKQNITNSSNNFKNDSTITDEAKFLSSLESMKINDAEKKNSYGYELTDNLRERIRDEKFRESIYSLIVLLLRRGADPSLSDWPLPVLALAVRAGDKHMVEFLLKTKAQVNCQLDPIRHASLTPLHIACGSSSKYAIDIIRLLLEYGADVNAESLSGNKEYFSLIDPLIINSNKKIDIQQQHGRTPLHIACTREATSDTLDIVRLLLEYQANPNSVCNGQTPLTLAIALGNQPLVDLLLNHETTDPSTTLGLGNGNALCTILSTFYEPGWTYTKRLQLIERLIEKNPKVFYPIRFGPKNTLGSSVDFAHFMYSADTRISQTPYHQLTTQERVIHSERKELLAYIAKRFREETPKHDEFLRLPTPTLDGHNQTSSPANLFAQSAISRAHSLLTEKTSDDNSNIRITGQFRYCATCGRSTGVRLTLCKRCQKTSFCSKACKINGWNNFHRYECLSSPTPTSPLERTIITTKSMSTKTKLPSIRSGTNQTDRSHFQNVETRFEDFTSLDRALFKDSVLAIKTPPKTNNNNSRLPPLSTAKLLRQKRLKKLGKLTGNVSSMLPISLDGIQLSWNSTYNAPENYSFN</sequence>
<gene>
    <name evidence="11" type="ORF">JXQ802_LOCUS10286</name>
    <name evidence="10" type="ORF">PYM288_LOCUS9555</name>
</gene>